<dbReference type="InterPro" id="IPR036086">
    <property type="entry name" value="ParB/Sulfiredoxin_sf"/>
</dbReference>
<name>A0A238LHZ6_9RHOB</name>
<evidence type="ECO:0008006" key="4">
    <source>
        <dbReference type="Google" id="ProtNLM"/>
    </source>
</evidence>
<reference evidence="2 3" key="1">
    <citation type="submission" date="2017-05" db="EMBL/GenBank/DDBJ databases">
        <authorList>
            <person name="Song R."/>
            <person name="Chenine A.L."/>
            <person name="Ruprecht R.M."/>
        </authorList>
    </citation>
    <scope>NUCLEOTIDE SEQUENCE [LARGE SCALE GENOMIC DNA]</scope>
    <source>
        <strain evidence="2 3">CECT 8899</strain>
    </source>
</reference>
<dbReference type="RefSeq" id="WP_093993441.1">
    <property type="nucleotide sequence ID" value="NZ_FXZK01000008.1"/>
</dbReference>
<gene>
    <name evidence="2" type="ORF">LOM8899_03413</name>
</gene>
<evidence type="ECO:0000313" key="2">
    <source>
        <dbReference type="EMBL" id="SMY09248.1"/>
    </source>
</evidence>
<feature type="region of interest" description="Disordered" evidence="1">
    <location>
        <begin position="1"/>
        <end position="40"/>
    </location>
</feature>
<dbReference type="OrthoDB" id="7812516at2"/>
<keyword evidence="3" id="KW-1185">Reference proteome</keyword>
<evidence type="ECO:0000313" key="3">
    <source>
        <dbReference type="Proteomes" id="UP000201613"/>
    </source>
</evidence>
<sequence length="344" mass="36484">MAKRKRLDPARLISPEAPQEAQPAPLAAPSRSPAPLSSAPMTRRAPIADVAGDAASSAALQEVVGVLEAARSEGRMIQRIPLEDIDVSYLVRDRIAADEDEMQVLCASLAARGQQTAIEVADLGPEANPRWGLISGWRRLTALTRLRDAATTAEEAAAYGSVLALARQPSEAAEAYQAMVEENEIRVGLSYYERARIVARAVDKSVYPDDRAGLSALFASASRAKRSKIGSFVRIVRALDGALQFPASLTERTGLALAGAIDADPALGQRLERALQAAAPETPVAEAKVIAAALPRAPRPTRPAPAKGAVTVEPQADGRLLLSGPLTADAGFRARLARWLKEQE</sequence>
<dbReference type="EMBL" id="FXZK01000008">
    <property type="protein sequence ID" value="SMY09248.1"/>
    <property type="molecule type" value="Genomic_DNA"/>
</dbReference>
<dbReference type="Proteomes" id="UP000201613">
    <property type="component" value="Unassembled WGS sequence"/>
</dbReference>
<protein>
    <recommendedName>
        <fullName evidence="4">ParB-like nuclease domain protein</fullName>
    </recommendedName>
</protein>
<dbReference type="AlphaFoldDB" id="A0A238LHZ6"/>
<accession>A0A238LHZ6</accession>
<evidence type="ECO:0000256" key="1">
    <source>
        <dbReference type="SAM" id="MobiDB-lite"/>
    </source>
</evidence>
<proteinExistence type="predicted"/>
<feature type="compositionally biased region" description="Low complexity" evidence="1">
    <location>
        <begin position="15"/>
        <end position="40"/>
    </location>
</feature>
<organism evidence="2 3">
    <name type="scientific">Flavimaricola marinus</name>
    <dbReference type="NCBI Taxonomy" id="1819565"/>
    <lineage>
        <taxon>Bacteria</taxon>
        <taxon>Pseudomonadati</taxon>
        <taxon>Pseudomonadota</taxon>
        <taxon>Alphaproteobacteria</taxon>
        <taxon>Rhodobacterales</taxon>
        <taxon>Paracoccaceae</taxon>
        <taxon>Flavimaricola</taxon>
    </lineage>
</organism>
<dbReference type="SUPFAM" id="SSF110849">
    <property type="entry name" value="ParB/Sulfiredoxin"/>
    <property type="match status" value="1"/>
</dbReference>